<keyword evidence="5" id="KW-1015">Disulfide bond</keyword>
<sequence length="351" mass="38548">MFSVFVVSLVLFSRQTGALFEGDPCTVPATAETGQCTQLDKCEYAKQLLRSNKNPQSCGFQGKAPLVCCPVGPKPGDTSLRQCDRYFNRKYQYYAIDLGEKARSKEFPHMAAVGYGDDKSNIFWLCGGTLISQNFVLSAAHCAESQDFGAAKWIRLGDLDLQNATEDANPQDVRIVQTYVHPGYRSSSHYHDIALFKMAEKVIFTIYFKAACLHVGKSLPVNTLQATGWGKMGFFGDPSSHLMKVNLSLVNHDTCSKRYANVANSRKLKNGIFDDYQMCAGNVEGGDTCPGDSGGPLHYTVQPTNDHVFHFTVAGVTSFGKGCGGDNTVGVYTRVSGYVGWIEDIVWKEDN</sequence>
<dbReference type="Gene3D" id="2.40.10.10">
    <property type="entry name" value="Trypsin-like serine proteases"/>
    <property type="match status" value="2"/>
</dbReference>
<dbReference type="GO" id="GO:0006508">
    <property type="term" value="P:proteolysis"/>
    <property type="evidence" value="ECO:0007669"/>
    <property type="project" value="UniProtKB-KW"/>
</dbReference>
<dbReference type="Pfam" id="PF00089">
    <property type="entry name" value="Trypsin"/>
    <property type="match status" value="1"/>
</dbReference>
<accession>A0AA38IKR4</accession>
<keyword evidence="4 8" id="KW-0720">Serine protease</keyword>
<dbReference type="PROSITE" id="PS00134">
    <property type="entry name" value="TRYPSIN_HIS"/>
    <property type="match status" value="1"/>
</dbReference>
<dbReference type="PROSITE" id="PS51888">
    <property type="entry name" value="CLIP"/>
    <property type="match status" value="1"/>
</dbReference>
<dbReference type="InterPro" id="IPR038565">
    <property type="entry name" value="CLIP_sf"/>
</dbReference>
<keyword evidence="6" id="KW-0325">Glycoprotein</keyword>
<dbReference type="PROSITE" id="PS50240">
    <property type="entry name" value="TRYPSIN_DOM"/>
    <property type="match status" value="1"/>
</dbReference>
<dbReference type="PRINTS" id="PR00722">
    <property type="entry name" value="CHYMOTRYPSIN"/>
</dbReference>
<evidence type="ECO:0000256" key="7">
    <source>
        <dbReference type="ARBA" id="ARBA00024195"/>
    </source>
</evidence>
<protein>
    <submittedName>
        <fullName evidence="12">Uncharacterized protein</fullName>
    </submittedName>
</protein>
<evidence type="ECO:0000313" key="12">
    <source>
        <dbReference type="EMBL" id="KAJ3656674.1"/>
    </source>
</evidence>
<comment type="similarity">
    <text evidence="7">Belongs to the peptidase S1 family. CLIP subfamily.</text>
</comment>
<evidence type="ECO:0000313" key="13">
    <source>
        <dbReference type="Proteomes" id="UP001168821"/>
    </source>
</evidence>
<organism evidence="12 13">
    <name type="scientific">Zophobas morio</name>
    <dbReference type="NCBI Taxonomy" id="2755281"/>
    <lineage>
        <taxon>Eukaryota</taxon>
        <taxon>Metazoa</taxon>
        <taxon>Ecdysozoa</taxon>
        <taxon>Arthropoda</taxon>
        <taxon>Hexapoda</taxon>
        <taxon>Insecta</taxon>
        <taxon>Pterygota</taxon>
        <taxon>Neoptera</taxon>
        <taxon>Endopterygota</taxon>
        <taxon>Coleoptera</taxon>
        <taxon>Polyphaga</taxon>
        <taxon>Cucujiformia</taxon>
        <taxon>Tenebrionidae</taxon>
        <taxon>Zophobas</taxon>
    </lineage>
</organism>
<gene>
    <name evidence="12" type="ORF">Zmor_015729</name>
</gene>
<keyword evidence="13" id="KW-1185">Reference proteome</keyword>
<proteinExistence type="inferred from homology"/>
<evidence type="ECO:0000256" key="6">
    <source>
        <dbReference type="ARBA" id="ARBA00023180"/>
    </source>
</evidence>
<feature type="domain" description="Peptidase S1" evidence="10">
    <location>
        <begin position="96"/>
        <end position="347"/>
    </location>
</feature>
<dbReference type="InterPro" id="IPR001314">
    <property type="entry name" value="Peptidase_S1A"/>
</dbReference>
<evidence type="ECO:0000256" key="5">
    <source>
        <dbReference type="ARBA" id="ARBA00023157"/>
    </source>
</evidence>
<dbReference type="SUPFAM" id="SSF50494">
    <property type="entry name" value="Trypsin-like serine proteases"/>
    <property type="match status" value="1"/>
</dbReference>
<keyword evidence="3 8" id="KW-0378">Hydrolase</keyword>
<feature type="domain" description="Clip" evidence="11">
    <location>
        <begin position="24"/>
        <end position="69"/>
    </location>
</feature>
<feature type="chain" id="PRO_5041440195" evidence="9">
    <location>
        <begin position="19"/>
        <end position="351"/>
    </location>
</feature>
<comment type="caution">
    <text evidence="12">The sequence shown here is derived from an EMBL/GenBank/DDBJ whole genome shotgun (WGS) entry which is preliminary data.</text>
</comment>
<dbReference type="PANTHER" id="PTHR24258:SF136">
    <property type="entry name" value="GH06673P-RELATED"/>
    <property type="match status" value="1"/>
</dbReference>
<dbReference type="InterPro" id="IPR022700">
    <property type="entry name" value="CLIP"/>
</dbReference>
<reference evidence="12" key="1">
    <citation type="journal article" date="2023" name="G3 (Bethesda)">
        <title>Whole genome assemblies of Zophobas morio and Tenebrio molitor.</title>
        <authorList>
            <person name="Kaur S."/>
            <person name="Stinson S.A."/>
            <person name="diCenzo G.C."/>
        </authorList>
    </citation>
    <scope>NUCLEOTIDE SEQUENCE</scope>
    <source>
        <strain evidence="12">QUZm001</strain>
    </source>
</reference>
<dbReference type="EMBL" id="JALNTZ010000004">
    <property type="protein sequence ID" value="KAJ3656674.1"/>
    <property type="molecule type" value="Genomic_DNA"/>
</dbReference>
<dbReference type="PANTHER" id="PTHR24258">
    <property type="entry name" value="SERINE PROTEASE-RELATED"/>
    <property type="match status" value="1"/>
</dbReference>
<dbReference type="PROSITE" id="PS00135">
    <property type="entry name" value="TRYPSIN_SER"/>
    <property type="match status" value="1"/>
</dbReference>
<evidence type="ECO:0000256" key="3">
    <source>
        <dbReference type="ARBA" id="ARBA00022801"/>
    </source>
</evidence>
<evidence type="ECO:0000259" key="11">
    <source>
        <dbReference type="PROSITE" id="PS51888"/>
    </source>
</evidence>
<keyword evidence="2 9" id="KW-0732">Signal</keyword>
<dbReference type="CDD" id="cd00190">
    <property type="entry name" value="Tryp_SPc"/>
    <property type="match status" value="1"/>
</dbReference>
<dbReference type="InterPro" id="IPR043504">
    <property type="entry name" value="Peptidase_S1_PA_chymotrypsin"/>
</dbReference>
<dbReference type="InterPro" id="IPR001254">
    <property type="entry name" value="Trypsin_dom"/>
</dbReference>
<name>A0AA38IKR4_9CUCU</name>
<dbReference type="InterPro" id="IPR033116">
    <property type="entry name" value="TRYPSIN_SER"/>
</dbReference>
<dbReference type="InterPro" id="IPR009003">
    <property type="entry name" value="Peptidase_S1_PA"/>
</dbReference>
<evidence type="ECO:0000256" key="2">
    <source>
        <dbReference type="ARBA" id="ARBA00022729"/>
    </source>
</evidence>
<evidence type="ECO:0000256" key="9">
    <source>
        <dbReference type="SAM" id="SignalP"/>
    </source>
</evidence>
<evidence type="ECO:0000256" key="8">
    <source>
        <dbReference type="RuleBase" id="RU363034"/>
    </source>
</evidence>
<evidence type="ECO:0000256" key="4">
    <source>
        <dbReference type="ARBA" id="ARBA00022825"/>
    </source>
</evidence>
<evidence type="ECO:0000259" key="10">
    <source>
        <dbReference type="PROSITE" id="PS50240"/>
    </source>
</evidence>
<dbReference type="InterPro" id="IPR018114">
    <property type="entry name" value="TRYPSIN_HIS"/>
</dbReference>
<dbReference type="FunFam" id="2.40.10.10:FF:000028">
    <property type="entry name" value="Serine protease easter"/>
    <property type="match status" value="1"/>
</dbReference>
<evidence type="ECO:0000256" key="1">
    <source>
        <dbReference type="ARBA" id="ARBA00022670"/>
    </source>
</evidence>
<dbReference type="Proteomes" id="UP001168821">
    <property type="component" value="Unassembled WGS sequence"/>
</dbReference>
<keyword evidence="1 8" id="KW-0645">Protease</keyword>
<dbReference type="GO" id="GO:0004252">
    <property type="term" value="F:serine-type endopeptidase activity"/>
    <property type="evidence" value="ECO:0007669"/>
    <property type="project" value="InterPro"/>
</dbReference>
<dbReference type="SMART" id="SM00020">
    <property type="entry name" value="Tryp_SPc"/>
    <property type="match status" value="1"/>
</dbReference>
<dbReference type="AlphaFoldDB" id="A0AA38IKR4"/>
<dbReference type="Gene3D" id="3.30.1640.30">
    <property type="match status" value="1"/>
</dbReference>
<feature type="signal peptide" evidence="9">
    <location>
        <begin position="1"/>
        <end position="18"/>
    </location>
</feature>
<dbReference type="SMART" id="SM00680">
    <property type="entry name" value="CLIP"/>
    <property type="match status" value="1"/>
</dbReference>